<dbReference type="GO" id="GO:0046983">
    <property type="term" value="F:protein dimerization activity"/>
    <property type="evidence" value="ECO:0007669"/>
    <property type="project" value="InterPro"/>
</dbReference>
<dbReference type="Pfam" id="PF07730">
    <property type="entry name" value="HisKA_3"/>
    <property type="match status" value="1"/>
</dbReference>
<evidence type="ECO:0000256" key="2">
    <source>
        <dbReference type="ARBA" id="ARBA00012438"/>
    </source>
</evidence>
<dbReference type="GO" id="GO:0000155">
    <property type="term" value="F:phosphorelay sensor kinase activity"/>
    <property type="evidence" value="ECO:0007669"/>
    <property type="project" value="InterPro"/>
</dbReference>
<feature type="region of interest" description="Disordered" evidence="9">
    <location>
        <begin position="1"/>
        <end position="21"/>
    </location>
</feature>
<evidence type="ECO:0000256" key="3">
    <source>
        <dbReference type="ARBA" id="ARBA00022553"/>
    </source>
</evidence>
<dbReference type="Proteomes" id="UP000612893">
    <property type="component" value="Unassembled WGS sequence"/>
</dbReference>
<keyword evidence="12" id="KW-1185">Reference proteome</keyword>
<evidence type="ECO:0000313" key="11">
    <source>
        <dbReference type="EMBL" id="MBJ7599595.1"/>
    </source>
</evidence>
<evidence type="ECO:0000313" key="12">
    <source>
        <dbReference type="Proteomes" id="UP000612893"/>
    </source>
</evidence>
<comment type="caution">
    <text evidence="11">The sequence shown here is derived from an EMBL/GenBank/DDBJ whole genome shotgun (WGS) entry which is preliminary data.</text>
</comment>
<dbReference type="InterPro" id="IPR003594">
    <property type="entry name" value="HATPase_dom"/>
</dbReference>
<name>A0A934KCC9_9BACT</name>
<dbReference type="CDD" id="cd16917">
    <property type="entry name" value="HATPase_UhpB-NarQ-NarX-like"/>
    <property type="match status" value="1"/>
</dbReference>
<dbReference type="InterPro" id="IPR036890">
    <property type="entry name" value="HATPase_C_sf"/>
</dbReference>
<evidence type="ECO:0000256" key="5">
    <source>
        <dbReference type="ARBA" id="ARBA00022741"/>
    </source>
</evidence>
<organism evidence="11 12">
    <name type="scientific">Candidatus Nephthysia bennettiae</name>
    <dbReference type="NCBI Taxonomy" id="3127016"/>
    <lineage>
        <taxon>Bacteria</taxon>
        <taxon>Bacillati</taxon>
        <taxon>Candidatus Dormiibacterota</taxon>
        <taxon>Candidatus Dormibacteria</taxon>
        <taxon>Candidatus Dormibacterales</taxon>
        <taxon>Candidatus Dormibacteraceae</taxon>
        <taxon>Candidatus Nephthysia</taxon>
    </lineage>
</organism>
<dbReference type="EC" id="2.7.13.3" evidence="2"/>
<dbReference type="GO" id="GO:0005524">
    <property type="term" value="F:ATP binding"/>
    <property type="evidence" value="ECO:0007669"/>
    <property type="project" value="UniProtKB-KW"/>
</dbReference>
<evidence type="ECO:0000256" key="8">
    <source>
        <dbReference type="ARBA" id="ARBA00023012"/>
    </source>
</evidence>
<keyword evidence="8" id="KW-0902">Two-component regulatory system</keyword>
<dbReference type="Gene3D" id="3.30.565.10">
    <property type="entry name" value="Histidine kinase-like ATPase, C-terminal domain"/>
    <property type="match status" value="1"/>
</dbReference>
<dbReference type="Gene3D" id="1.20.5.1930">
    <property type="match status" value="1"/>
</dbReference>
<proteinExistence type="predicted"/>
<keyword evidence="7" id="KW-0067">ATP-binding</keyword>
<keyword evidence="6 11" id="KW-0418">Kinase</keyword>
<dbReference type="Pfam" id="PF02518">
    <property type="entry name" value="HATPase_c"/>
    <property type="match status" value="1"/>
</dbReference>
<dbReference type="InterPro" id="IPR050482">
    <property type="entry name" value="Sensor_HK_TwoCompSys"/>
</dbReference>
<dbReference type="EMBL" id="JAEKNR010000160">
    <property type="protein sequence ID" value="MBJ7599595.1"/>
    <property type="molecule type" value="Genomic_DNA"/>
</dbReference>
<comment type="catalytic activity">
    <reaction evidence="1">
        <text>ATP + protein L-histidine = ADP + protein N-phospho-L-histidine.</text>
        <dbReference type="EC" id="2.7.13.3"/>
    </reaction>
</comment>
<dbReference type="PANTHER" id="PTHR24421:SF10">
    <property type="entry name" value="NITRATE_NITRITE SENSOR PROTEIN NARQ"/>
    <property type="match status" value="1"/>
</dbReference>
<dbReference type="SMART" id="SM00387">
    <property type="entry name" value="HATPase_c"/>
    <property type="match status" value="1"/>
</dbReference>
<dbReference type="AlphaFoldDB" id="A0A934KCC9"/>
<evidence type="ECO:0000256" key="4">
    <source>
        <dbReference type="ARBA" id="ARBA00022679"/>
    </source>
</evidence>
<evidence type="ECO:0000256" key="1">
    <source>
        <dbReference type="ARBA" id="ARBA00000085"/>
    </source>
</evidence>
<dbReference type="InterPro" id="IPR011712">
    <property type="entry name" value="Sig_transdc_His_kin_sub3_dim/P"/>
</dbReference>
<accession>A0A934KCC9</accession>
<keyword evidence="3" id="KW-0597">Phosphoprotein</keyword>
<feature type="domain" description="Histidine kinase" evidence="10">
    <location>
        <begin position="41"/>
        <end position="237"/>
    </location>
</feature>
<evidence type="ECO:0000256" key="9">
    <source>
        <dbReference type="SAM" id="MobiDB-lite"/>
    </source>
</evidence>
<evidence type="ECO:0000259" key="10">
    <source>
        <dbReference type="PROSITE" id="PS50109"/>
    </source>
</evidence>
<keyword evidence="4" id="KW-0808">Transferase</keyword>
<evidence type="ECO:0000256" key="7">
    <source>
        <dbReference type="ARBA" id="ARBA00022840"/>
    </source>
</evidence>
<dbReference type="PANTHER" id="PTHR24421">
    <property type="entry name" value="NITRATE/NITRITE SENSOR PROTEIN NARX-RELATED"/>
    <property type="match status" value="1"/>
</dbReference>
<dbReference type="RefSeq" id="WP_338203137.1">
    <property type="nucleotide sequence ID" value="NZ_JAEKNR010000160.1"/>
</dbReference>
<dbReference type="InterPro" id="IPR005467">
    <property type="entry name" value="His_kinase_dom"/>
</dbReference>
<evidence type="ECO:0000256" key="6">
    <source>
        <dbReference type="ARBA" id="ARBA00022777"/>
    </source>
</evidence>
<protein>
    <recommendedName>
        <fullName evidence="2">histidine kinase</fullName>
        <ecNumber evidence="2">2.7.13.3</ecNumber>
    </recommendedName>
</protein>
<dbReference type="SUPFAM" id="SSF55874">
    <property type="entry name" value="ATPase domain of HSP90 chaperone/DNA topoisomerase II/histidine kinase"/>
    <property type="match status" value="1"/>
</dbReference>
<reference evidence="11" key="1">
    <citation type="submission" date="2020-10" db="EMBL/GenBank/DDBJ databases">
        <title>Ca. Dormibacterota MAGs.</title>
        <authorList>
            <person name="Montgomery K."/>
        </authorList>
    </citation>
    <scope>NUCLEOTIDE SEQUENCE [LARGE SCALE GENOMIC DNA]</scope>
    <source>
        <strain evidence="11">SC8812_S17_10</strain>
    </source>
</reference>
<gene>
    <name evidence="11" type="ORF">JF922_16145</name>
</gene>
<dbReference type="PROSITE" id="PS50109">
    <property type="entry name" value="HIS_KIN"/>
    <property type="match status" value="1"/>
</dbReference>
<sequence>MASQWRVNGWGGAGVEEEGEGQPLAALDELARRAESEVKRRLARELHDSVAQILTAMVVDMENFKHDHAERESVVRKVDDLQDSTREVLNNLRQLLYELREEPSHDHSFVHKVRSLLSSFEGSTGIRSKLSVSARWPAMLSAAMAYNLYRIVEEALSNVRLHSGAESVDVKLGSADSVVVLTVHDDGRGLVRAGSSRRPGMGMVGMEERAVLLGGRLVVSSDASRGGTVVTATVPVR</sequence>
<keyword evidence="5" id="KW-0547">Nucleotide-binding</keyword>
<dbReference type="GO" id="GO:0016020">
    <property type="term" value="C:membrane"/>
    <property type="evidence" value="ECO:0007669"/>
    <property type="project" value="InterPro"/>
</dbReference>